<gene>
    <name evidence="1" type="ORF">PCANC_24911</name>
</gene>
<keyword evidence="2" id="KW-1185">Reference proteome</keyword>
<organism evidence="1 2">
    <name type="scientific">Puccinia coronata f. sp. avenae</name>
    <dbReference type="NCBI Taxonomy" id="200324"/>
    <lineage>
        <taxon>Eukaryota</taxon>
        <taxon>Fungi</taxon>
        <taxon>Dikarya</taxon>
        <taxon>Basidiomycota</taxon>
        <taxon>Pucciniomycotina</taxon>
        <taxon>Pucciniomycetes</taxon>
        <taxon>Pucciniales</taxon>
        <taxon>Pucciniaceae</taxon>
        <taxon>Puccinia</taxon>
    </lineage>
</organism>
<evidence type="ECO:0000313" key="1">
    <source>
        <dbReference type="EMBL" id="PLW32364.1"/>
    </source>
</evidence>
<dbReference type="AlphaFoldDB" id="A0A2N5U3N9"/>
<name>A0A2N5U3N9_9BASI</name>
<dbReference type="Proteomes" id="UP000235388">
    <property type="component" value="Unassembled WGS sequence"/>
</dbReference>
<reference evidence="1 2" key="1">
    <citation type="submission" date="2017-11" db="EMBL/GenBank/DDBJ databases">
        <title>De novo assembly and phasing of dikaryotic genomes from two isolates of Puccinia coronata f. sp. avenae, the causal agent of oat crown rust.</title>
        <authorList>
            <person name="Miller M.E."/>
            <person name="Zhang Y."/>
            <person name="Omidvar V."/>
            <person name="Sperschneider J."/>
            <person name="Schwessinger B."/>
            <person name="Raley C."/>
            <person name="Palmer J.M."/>
            <person name="Garnica D."/>
            <person name="Upadhyaya N."/>
            <person name="Rathjen J."/>
            <person name="Taylor J.M."/>
            <person name="Park R.F."/>
            <person name="Dodds P.N."/>
            <person name="Hirsch C.D."/>
            <person name="Kianian S.F."/>
            <person name="Figueroa M."/>
        </authorList>
    </citation>
    <scope>NUCLEOTIDE SEQUENCE [LARGE SCALE GENOMIC DNA]</scope>
    <source>
        <strain evidence="1">12NC29</strain>
    </source>
</reference>
<accession>A0A2N5U3N9</accession>
<sequence>MNANLLLTQLSQCQMRTCSHHHRYQTHQTGKDVHIPLPGMFQMDQLNLLMAQMKPLPSIYYPLFINANQEERVELINPTAFLYLIALLIPPHELARNTTQYRQR</sequence>
<comment type="caution">
    <text evidence="1">The sequence shown here is derived from an EMBL/GenBank/DDBJ whole genome shotgun (WGS) entry which is preliminary data.</text>
</comment>
<proteinExistence type="predicted"/>
<evidence type="ECO:0000313" key="2">
    <source>
        <dbReference type="Proteomes" id="UP000235388"/>
    </source>
</evidence>
<dbReference type="Gene3D" id="3.40.50.720">
    <property type="entry name" value="NAD(P)-binding Rossmann-like Domain"/>
    <property type="match status" value="1"/>
</dbReference>
<protein>
    <submittedName>
        <fullName evidence="1">Uncharacterized protein</fullName>
    </submittedName>
</protein>
<dbReference type="EMBL" id="PGCJ01000324">
    <property type="protein sequence ID" value="PLW32364.1"/>
    <property type="molecule type" value="Genomic_DNA"/>
</dbReference>
<dbReference type="STRING" id="200324.A0A2N5U3N9"/>